<gene>
    <name evidence="2" type="ORF">AMORRO_LOCUS13302</name>
</gene>
<name>A0A9N9NBQ8_9GLOM</name>
<protein>
    <submittedName>
        <fullName evidence="2">13143_t:CDS:1</fullName>
    </submittedName>
</protein>
<feature type="region of interest" description="Disordered" evidence="1">
    <location>
        <begin position="48"/>
        <end position="94"/>
    </location>
</feature>
<comment type="caution">
    <text evidence="2">The sequence shown here is derived from an EMBL/GenBank/DDBJ whole genome shotgun (WGS) entry which is preliminary data.</text>
</comment>
<dbReference type="EMBL" id="CAJVPV010022272">
    <property type="protein sequence ID" value="CAG8720394.1"/>
    <property type="molecule type" value="Genomic_DNA"/>
</dbReference>
<evidence type="ECO:0000313" key="3">
    <source>
        <dbReference type="Proteomes" id="UP000789342"/>
    </source>
</evidence>
<sequence length="94" mass="11245">HESFGDDMWKKFDYKELDKLDYPLIYSLRAVYNDIKYNIRNLRINNRSSMKIKMMNDDRDGINSKKRARSESDDDDSSDDSKRVSDDSKRVKLK</sequence>
<evidence type="ECO:0000313" key="2">
    <source>
        <dbReference type="EMBL" id="CAG8720394.1"/>
    </source>
</evidence>
<feature type="compositionally biased region" description="Basic and acidic residues" evidence="1">
    <location>
        <begin position="79"/>
        <end position="94"/>
    </location>
</feature>
<keyword evidence="3" id="KW-1185">Reference proteome</keyword>
<accession>A0A9N9NBQ8</accession>
<feature type="non-terminal residue" evidence="2">
    <location>
        <position position="1"/>
    </location>
</feature>
<proteinExistence type="predicted"/>
<organism evidence="2 3">
    <name type="scientific">Acaulospora morrowiae</name>
    <dbReference type="NCBI Taxonomy" id="94023"/>
    <lineage>
        <taxon>Eukaryota</taxon>
        <taxon>Fungi</taxon>
        <taxon>Fungi incertae sedis</taxon>
        <taxon>Mucoromycota</taxon>
        <taxon>Glomeromycotina</taxon>
        <taxon>Glomeromycetes</taxon>
        <taxon>Diversisporales</taxon>
        <taxon>Acaulosporaceae</taxon>
        <taxon>Acaulospora</taxon>
    </lineage>
</organism>
<feature type="compositionally biased region" description="Basic and acidic residues" evidence="1">
    <location>
        <begin position="54"/>
        <end position="63"/>
    </location>
</feature>
<dbReference type="Proteomes" id="UP000789342">
    <property type="component" value="Unassembled WGS sequence"/>
</dbReference>
<reference evidence="2" key="1">
    <citation type="submission" date="2021-06" db="EMBL/GenBank/DDBJ databases">
        <authorList>
            <person name="Kallberg Y."/>
            <person name="Tangrot J."/>
            <person name="Rosling A."/>
        </authorList>
    </citation>
    <scope>NUCLEOTIDE SEQUENCE</scope>
    <source>
        <strain evidence="2">CL551</strain>
    </source>
</reference>
<dbReference type="AlphaFoldDB" id="A0A9N9NBQ8"/>
<evidence type="ECO:0000256" key="1">
    <source>
        <dbReference type="SAM" id="MobiDB-lite"/>
    </source>
</evidence>